<keyword evidence="4" id="KW-1185">Reference proteome</keyword>
<comment type="caution">
    <text evidence="3">The sequence shown here is derived from an EMBL/GenBank/DDBJ whole genome shotgun (WGS) entry which is preliminary data.</text>
</comment>
<evidence type="ECO:0000313" key="3">
    <source>
        <dbReference type="EMBL" id="KAF2100409.1"/>
    </source>
</evidence>
<protein>
    <submittedName>
        <fullName evidence="3">Uncharacterized protein</fullName>
    </submittedName>
</protein>
<dbReference type="OrthoDB" id="5392605at2759"/>
<dbReference type="EMBL" id="ML978124">
    <property type="protein sequence ID" value="KAF2100409.1"/>
    <property type="molecule type" value="Genomic_DNA"/>
</dbReference>
<feature type="transmembrane region" description="Helical" evidence="2">
    <location>
        <begin position="155"/>
        <end position="173"/>
    </location>
</feature>
<keyword evidence="2" id="KW-1133">Transmembrane helix</keyword>
<dbReference type="PROSITE" id="PS51257">
    <property type="entry name" value="PROKAR_LIPOPROTEIN"/>
    <property type="match status" value="1"/>
</dbReference>
<accession>A0A9P4IG83</accession>
<evidence type="ECO:0000256" key="2">
    <source>
        <dbReference type="SAM" id="Phobius"/>
    </source>
</evidence>
<feature type="transmembrane region" description="Helical" evidence="2">
    <location>
        <begin position="41"/>
        <end position="59"/>
    </location>
</feature>
<feature type="transmembrane region" description="Helical" evidence="2">
    <location>
        <begin position="71"/>
        <end position="93"/>
    </location>
</feature>
<organism evidence="3 4">
    <name type="scientific">Rhizodiscina lignyota</name>
    <dbReference type="NCBI Taxonomy" id="1504668"/>
    <lineage>
        <taxon>Eukaryota</taxon>
        <taxon>Fungi</taxon>
        <taxon>Dikarya</taxon>
        <taxon>Ascomycota</taxon>
        <taxon>Pezizomycotina</taxon>
        <taxon>Dothideomycetes</taxon>
        <taxon>Pleosporomycetidae</taxon>
        <taxon>Aulographales</taxon>
        <taxon>Rhizodiscinaceae</taxon>
        <taxon>Rhizodiscina</taxon>
    </lineage>
</organism>
<gene>
    <name evidence="3" type="ORF">NA57DRAFT_54499</name>
</gene>
<proteinExistence type="predicted"/>
<name>A0A9P4IG83_9PEZI</name>
<evidence type="ECO:0000313" key="4">
    <source>
        <dbReference type="Proteomes" id="UP000799772"/>
    </source>
</evidence>
<keyword evidence="2" id="KW-0812">Transmembrane</keyword>
<evidence type="ECO:0000256" key="1">
    <source>
        <dbReference type="SAM" id="MobiDB-lite"/>
    </source>
</evidence>
<reference evidence="3" key="1">
    <citation type="journal article" date="2020" name="Stud. Mycol.">
        <title>101 Dothideomycetes genomes: a test case for predicting lifestyles and emergence of pathogens.</title>
        <authorList>
            <person name="Haridas S."/>
            <person name="Albert R."/>
            <person name="Binder M."/>
            <person name="Bloem J."/>
            <person name="Labutti K."/>
            <person name="Salamov A."/>
            <person name="Andreopoulos B."/>
            <person name="Baker S."/>
            <person name="Barry K."/>
            <person name="Bills G."/>
            <person name="Bluhm B."/>
            <person name="Cannon C."/>
            <person name="Castanera R."/>
            <person name="Culley D."/>
            <person name="Daum C."/>
            <person name="Ezra D."/>
            <person name="Gonzalez J."/>
            <person name="Henrissat B."/>
            <person name="Kuo A."/>
            <person name="Liang C."/>
            <person name="Lipzen A."/>
            <person name="Lutzoni F."/>
            <person name="Magnuson J."/>
            <person name="Mondo S."/>
            <person name="Nolan M."/>
            <person name="Ohm R."/>
            <person name="Pangilinan J."/>
            <person name="Park H.-J."/>
            <person name="Ramirez L."/>
            <person name="Alfaro M."/>
            <person name="Sun H."/>
            <person name="Tritt A."/>
            <person name="Yoshinaga Y."/>
            <person name="Zwiers L.-H."/>
            <person name="Turgeon B."/>
            <person name="Goodwin S."/>
            <person name="Spatafora J."/>
            <person name="Crous P."/>
            <person name="Grigoriev I."/>
        </authorList>
    </citation>
    <scope>NUCLEOTIDE SEQUENCE</scope>
    <source>
        <strain evidence="3">CBS 133067</strain>
    </source>
</reference>
<dbReference type="Proteomes" id="UP000799772">
    <property type="component" value="Unassembled WGS sequence"/>
</dbReference>
<sequence length="217" mass="23987">MYTYRRLTFISSATALIISLTTLILVQACLPKSTSEVAHHIFFYAAFSAVVSGVGLIGARRRHATLLTIYANYLLLDAVVFTIPRLLFLVYTITLPNTICGHTSSIIIPDQVAFRSSPAYLIQHPRQLDRLEGWARRVTNLNHGQCLGVSGTLEGLFVVAVIGLTVAEWWCALKARRYAMSLSQEEELSEKKDDEHSGHRRSSSSSSTSSLIAFSPV</sequence>
<dbReference type="AlphaFoldDB" id="A0A9P4IG83"/>
<keyword evidence="2" id="KW-0472">Membrane</keyword>
<feature type="region of interest" description="Disordered" evidence="1">
    <location>
        <begin position="186"/>
        <end position="217"/>
    </location>
</feature>